<accession>A0ACC1ISK1</accession>
<reference evidence="1" key="1">
    <citation type="submission" date="2022-07" db="EMBL/GenBank/DDBJ databases">
        <title>Phylogenomic reconstructions and comparative analyses of Kickxellomycotina fungi.</title>
        <authorList>
            <person name="Reynolds N.K."/>
            <person name="Stajich J.E."/>
            <person name="Barry K."/>
            <person name="Grigoriev I.V."/>
            <person name="Crous P."/>
            <person name="Smith M.E."/>
        </authorList>
    </citation>
    <scope>NUCLEOTIDE SEQUENCE</scope>
    <source>
        <strain evidence="1">Benny 63K</strain>
    </source>
</reference>
<proteinExistence type="predicted"/>
<organism evidence="1 2">
    <name type="scientific">Kickxella alabastrina</name>
    <dbReference type="NCBI Taxonomy" id="61397"/>
    <lineage>
        <taxon>Eukaryota</taxon>
        <taxon>Fungi</taxon>
        <taxon>Fungi incertae sedis</taxon>
        <taxon>Zoopagomycota</taxon>
        <taxon>Kickxellomycotina</taxon>
        <taxon>Kickxellomycetes</taxon>
        <taxon>Kickxellales</taxon>
        <taxon>Kickxellaceae</taxon>
        <taxon>Kickxella</taxon>
    </lineage>
</organism>
<dbReference type="Proteomes" id="UP001150581">
    <property type="component" value="Unassembled WGS sequence"/>
</dbReference>
<comment type="caution">
    <text evidence="1">The sequence shown here is derived from an EMBL/GenBank/DDBJ whole genome shotgun (WGS) entry which is preliminary data.</text>
</comment>
<protein>
    <submittedName>
        <fullName evidence="1">Uncharacterized protein</fullName>
    </submittedName>
</protein>
<evidence type="ECO:0000313" key="1">
    <source>
        <dbReference type="EMBL" id="KAJ1900077.1"/>
    </source>
</evidence>
<keyword evidence="2" id="KW-1185">Reference proteome</keyword>
<name>A0ACC1ISK1_9FUNG</name>
<evidence type="ECO:0000313" key="2">
    <source>
        <dbReference type="Proteomes" id="UP001150581"/>
    </source>
</evidence>
<gene>
    <name evidence="1" type="ORF">LPJ66_001709</name>
</gene>
<sequence>MVKLVVFVPEYVNLDDIDKCLCDRLTEFIQVDSNTFEAETELRECNRFIVLERNRFLVYKQEADGPVAFHYQSRNLVMLPMRYSQIATIHYNGRLKLQQKDGLWFRDELPVLYFVFKSDADCLKLNNATEDNTIVEYYETEDEEEFSKFASIAKSKRACVPHFFVVNRGNVYHVVDTNDTSINYSFSHSLKYKIISDLAMGTATIQTFIDEEKHLHERRPKTQRLLNFQLRDYLGNPVPENETFSLEIINECRENKVGSDSDADNGSDKEDGMDYMSYFDYHSDENPHICGSNNYPYGFGFKLVDGITYLTYESKYLCASDDDGYKIEVAPTIPPKNLRIQVHYAEDGSIMLTMWGGNVYANCDWVKCGYGGIGFDSSEYILRWGSPMKLRLRKIQK</sequence>
<dbReference type="EMBL" id="JANBPG010000104">
    <property type="protein sequence ID" value="KAJ1900077.1"/>
    <property type="molecule type" value="Genomic_DNA"/>
</dbReference>